<sequence length="592" mass="66738">MPGSNSNGNRDLFDKFLDDYFQVLKLLDKDDILTANVLPIDFPLEETPAKIFNSLFKYIESRENSLEKIQTTSIWDLFKNTKNYNENGSIYKIYHDLKIVSIILLSRKKIGSPDYIKIDIFYKFSVELLIRESYRLNLNINEFIKNTHPTTFPSEFETQLSKDFAKITSCYNLDNGEALFIMGNNNTPLFSSLLQKSTLDDRELNIAAPFAKSKIIPHLPHPTTPASTLGYVSPHFQKQSQQNQILPNEIMQQLFHPNWFALAATTWIKNSKKMGGFAFAPQVDSSISIVSSELKGLTWLQQVGFRQLKQIREKYRAEAQAAAEAKAKEEEEAAKAKEEAEAAAKAKEEARVEAENAKEEDKAKIENGNDKAKTKKVEEEEEAEEAETTIAQVPSSAAASNPIAESTPADSQLLDVTTDGQEDLQADMDVVMDIDQKDEAETSLDNEAKINLKNLLTYNPSISEESNEVLTSVLKDLSTPNQLPLQKLINKYLMNLNYLSRLPKRNMKIEKFYYFKILKLIDILITRHNISPNDLKLPISTKLPVVVNNYTGTLPGPSITLNHNDGINGGSGHGGRSNKTHRLSSINRKGRR</sequence>
<feature type="region of interest" description="Disordered" evidence="1">
    <location>
        <begin position="561"/>
        <end position="592"/>
    </location>
</feature>
<dbReference type="AlphaFoldDB" id="A0A1E4TWN4"/>
<evidence type="ECO:0000256" key="1">
    <source>
        <dbReference type="SAM" id="MobiDB-lite"/>
    </source>
</evidence>
<reference evidence="3" key="1">
    <citation type="submission" date="2016-05" db="EMBL/GenBank/DDBJ databases">
        <title>Comparative genomics of biotechnologically important yeasts.</title>
        <authorList>
            <consortium name="DOE Joint Genome Institute"/>
            <person name="Riley R."/>
            <person name="Haridas S."/>
            <person name="Wolfe K.H."/>
            <person name="Lopes M.R."/>
            <person name="Hittinger C.T."/>
            <person name="Goker M."/>
            <person name="Salamov A."/>
            <person name="Wisecaver J."/>
            <person name="Long T.M."/>
            <person name="Aerts A.L."/>
            <person name="Barry K."/>
            <person name="Choi C."/>
            <person name="Clum A."/>
            <person name="Coughlan A.Y."/>
            <person name="Deshpande S."/>
            <person name="Douglass A.P."/>
            <person name="Hanson S.J."/>
            <person name="Klenk H.-P."/>
            <person name="Labutti K."/>
            <person name="Lapidus A."/>
            <person name="Lindquist E."/>
            <person name="Lipzen A."/>
            <person name="Meier-Kolthoff J.P."/>
            <person name="Ohm R.A."/>
            <person name="Otillar R.P."/>
            <person name="Pangilinan J."/>
            <person name="Peng Y."/>
            <person name="Rokas A."/>
            <person name="Rosa C.A."/>
            <person name="Scheuner C."/>
            <person name="Sibirny A.A."/>
            <person name="Slot J.C."/>
            <person name="Stielow J.B."/>
            <person name="Sun H."/>
            <person name="Kurtzman C.P."/>
            <person name="Blackwell M."/>
            <person name="Grigoriev I.V."/>
            <person name="Jeffries T.W."/>
        </authorList>
    </citation>
    <scope>NUCLEOTIDE SEQUENCE [LARGE SCALE GENOMIC DNA]</scope>
    <source>
        <strain evidence="3">NRRL Y-2460</strain>
    </source>
</reference>
<evidence type="ECO:0000313" key="3">
    <source>
        <dbReference type="Proteomes" id="UP000094236"/>
    </source>
</evidence>
<feature type="region of interest" description="Disordered" evidence="1">
    <location>
        <begin position="330"/>
        <end position="413"/>
    </location>
</feature>
<name>A0A1E4TWN4_PACTA</name>
<dbReference type="STRING" id="669874.A0A1E4TWN4"/>
<feature type="compositionally biased region" description="Basic residues" evidence="1">
    <location>
        <begin position="576"/>
        <end position="592"/>
    </location>
</feature>
<feature type="compositionally biased region" description="Polar residues" evidence="1">
    <location>
        <begin position="390"/>
        <end position="399"/>
    </location>
</feature>
<protein>
    <submittedName>
        <fullName evidence="2">Uncharacterized protein</fullName>
    </submittedName>
</protein>
<gene>
    <name evidence="2" type="ORF">PACTADRAFT_2495</name>
</gene>
<proteinExistence type="predicted"/>
<dbReference type="EMBL" id="KV454013">
    <property type="protein sequence ID" value="ODV96203.1"/>
    <property type="molecule type" value="Genomic_DNA"/>
</dbReference>
<evidence type="ECO:0000313" key="2">
    <source>
        <dbReference type="EMBL" id="ODV96203.1"/>
    </source>
</evidence>
<dbReference type="Proteomes" id="UP000094236">
    <property type="component" value="Unassembled WGS sequence"/>
</dbReference>
<accession>A0A1E4TWN4</accession>
<dbReference type="OrthoDB" id="5354116at2759"/>
<keyword evidence="3" id="KW-1185">Reference proteome</keyword>
<organism evidence="2 3">
    <name type="scientific">Pachysolen tannophilus NRRL Y-2460</name>
    <dbReference type="NCBI Taxonomy" id="669874"/>
    <lineage>
        <taxon>Eukaryota</taxon>
        <taxon>Fungi</taxon>
        <taxon>Dikarya</taxon>
        <taxon>Ascomycota</taxon>
        <taxon>Saccharomycotina</taxon>
        <taxon>Pichiomycetes</taxon>
        <taxon>Pachysolenaceae</taxon>
        <taxon>Pachysolen</taxon>
    </lineage>
</organism>
<feature type="compositionally biased region" description="Basic and acidic residues" evidence="1">
    <location>
        <begin position="330"/>
        <end position="378"/>
    </location>
</feature>